<dbReference type="PANTHER" id="PTHR38693:SF1">
    <property type="entry name" value="UBIQUINONE BIOSYNTHESIS ACCESSORY FACTOR UBIJ"/>
    <property type="match status" value="1"/>
</dbReference>
<dbReference type="RefSeq" id="WP_144328134.1">
    <property type="nucleotide sequence ID" value="NZ_VJON01000014.1"/>
</dbReference>
<evidence type="ECO:0000313" key="2">
    <source>
        <dbReference type="EMBL" id="TSE34815.1"/>
    </source>
</evidence>
<dbReference type="Proteomes" id="UP000318294">
    <property type="component" value="Unassembled WGS sequence"/>
</dbReference>
<dbReference type="InterPro" id="IPR038989">
    <property type="entry name" value="UbiJ"/>
</dbReference>
<proteinExistence type="predicted"/>
<dbReference type="EMBL" id="VJON01000014">
    <property type="protein sequence ID" value="TSE34815.1"/>
    <property type="molecule type" value="Genomic_DNA"/>
</dbReference>
<accession>A0A554XG60</accession>
<reference evidence="2 3" key="1">
    <citation type="submission" date="2019-07" db="EMBL/GenBank/DDBJ databases">
        <title>Tepidimonas charontis SPSP-6 draft genome.</title>
        <authorList>
            <person name="Da Costa M.S."/>
            <person name="Froufe H.J.C."/>
            <person name="Egas C."/>
            <person name="Albuquerque L."/>
        </authorList>
    </citation>
    <scope>NUCLEOTIDE SEQUENCE [LARGE SCALE GENOMIC DNA]</scope>
    <source>
        <strain evidence="2 3">SPSP-6</strain>
    </source>
</reference>
<sequence>MKQPPFFFPRDAHGRWRLPAAPTWLQDELRNRVVLLLNHVLQQEPAAMERLRRHAGKVVQVRVVPGALGPLALPALQWPVRLSPAGLLQLDAGAERDSARPADLTLTIDEPVPLALLQRLVAGERPKVAIEGDVQLAAEVAWLVDNVRWDIEDDLARLLGDALAHALVQQARALALALRRTVAPVLATAGERAAAWAARRRPGAGTDAAAGAAP</sequence>
<protein>
    <recommendedName>
        <fullName evidence="1">SCP2 domain-containing protein</fullName>
    </recommendedName>
</protein>
<keyword evidence="3" id="KW-1185">Reference proteome</keyword>
<evidence type="ECO:0000259" key="1">
    <source>
        <dbReference type="Pfam" id="PF02036"/>
    </source>
</evidence>
<dbReference type="GO" id="GO:0006744">
    <property type="term" value="P:ubiquinone biosynthetic process"/>
    <property type="evidence" value="ECO:0007669"/>
    <property type="project" value="InterPro"/>
</dbReference>
<name>A0A554XG60_9BURK</name>
<dbReference type="InterPro" id="IPR003033">
    <property type="entry name" value="SCP2_sterol-bd_dom"/>
</dbReference>
<dbReference type="AlphaFoldDB" id="A0A554XG60"/>
<gene>
    <name evidence="2" type="ORF">Tchar_01169</name>
</gene>
<comment type="caution">
    <text evidence="2">The sequence shown here is derived from an EMBL/GenBank/DDBJ whole genome shotgun (WGS) entry which is preliminary data.</text>
</comment>
<organism evidence="2 3">
    <name type="scientific">Tepidimonas charontis</name>
    <dbReference type="NCBI Taxonomy" id="2267262"/>
    <lineage>
        <taxon>Bacteria</taxon>
        <taxon>Pseudomonadati</taxon>
        <taxon>Pseudomonadota</taxon>
        <taxon>Betaproteobacteria</taxon>
        <taxon>Burkholderiales</taxon>
        <taxon>Tepidimonas</taxon>
    </lineage>
</organism>
<dbReference type="OrthoDB" id="8525483at2"/>
<dbReference type="Pfam" id="PF02036">
    <property type="entry name" value="SCP2"/>
    <property type="match status" value="1"/>
</dbReference>
<evidence type="ECO:0000313" key="3">
    <source>
        <dbReference type="Proteomes" id="UP000318294"/>
    </source>
</evidence>
<feature type="domain" description="SCP2" evidence="1">
    <location>
        <begin position="37"/>
        <end position="143"/>
    </location>
</feature>
<dbReference type="PANTHER" id="PTHR38693">
    <property type="entry name" value="UBIQUINONE BIOSYNTHESIS PROTEIN UBIJ"/>
    <property type="match status" value="1"/>
</dbReference>